<keyword evidence="3" id="KW-0804">Transcription</keyword>
<feature type="domain" description="RNA polymerase sigma-70 region 4" evidence="4">
    <location>
        <begin position="8"/>
        <end position="50"/>
    </location>
</feature>
<evidence type="ECO:0000259" key="4">
    <source>
        <dbReference type="Pfam" id="PF04545"/>
    </source>
</evidence>
<dbReference type="AlphaFoldDB" id="A0A133VFE7"/>
<dbReference type="PIRSF" id="PIRSF004932">
    <property type="entry name" value="DNA_bind_Tfx"/>
    <property type="match status" value="1"/>
</dbReference>
<proteinExistence type="predicted"/>
<dbReference type="GO" id="GO:0003700">
    <property type="term" value="F:DNA-binding transcription factor activity"/>
    <property type="evidence" value="ECO:0007669"/>
    <property type="project" value="InterPro"/>
</dbReference>
<dbReference type="GO" id="GO:0006352">
    <property type="term" value="P:DNA-templated transcription initiation"/>
    <property type="evidence" value="ECO:0007669"/>
    <property type="project" value="InterPro"/>
</dbReference>
<evidence type="ECO:0000256" key="3">
    <source>
        <dbReference type="ARBA" id="ARBA00023163"/>
    </source>
</evidence>
<evidence type="ECO:0000313" key="6">
    <source>
        <dbReference type="EMBL" id="KXB05168.1"/>
    </source>
</evidence>
<evidence type="ECO:0008006" key="8">
    <source>
        <dbReference type="Google" id="ProtNLM"/>
    </source>
</evidence>
<keyword evidence="2" id="KW-0238">DNA-binding</keyword>
<dbReference type="InterPro" id="IPR018384">
    <property type="entry name" value="Tfx_DNA-bd_euryarc"/>
</dbReference>
<comment type="caution">
    <text evidence="6">The sequence shown here is derived from an EMBL/GenBank/DDBJ whole genome shotgun (WGS) entry which is preliminary data.</text>
</comment>
<dbReference type="InterPro" id="IPR004645">
    <property type="entry name" value="Tfx_DNA-bd_arc"/>
</dbReference>
<organism evidence="6 7">
    <name type="scientific">candidate division MSBL1 archaeon SCGC-AAA382A13</name>
    <dbReference type="NCBI Taxonomy" id="1698279"/>
    <lineage>
        <taxon>Archaea</taxon>
        <taxon>Methanobacteriati</taxon>
        <taxon>Methanobacteriota</taxon>
        <taxon>candidate division MSBL1</taxon>
    </lineage>
</organism>
<accession>A0A133VFE7</accession>
<keyword evidence="7" id="KW-1185">Reference proteome</keyword>
<dbReference type="InterPro" id="IPR029291">
    <property type="entry name" value="Tfx_C"/>
</dbReference>
<evidence type="ECO:0000313" key="7">
    <source>
        <dbReference type="Proteomes" id="UP000070311"/>
    </source>
</evidence>
<dbReference type="Gene3D" id="3.30.1190.10">
    <property type="entry name" value="DNA-binding protein Tfx superfamily, archaea"/>
    <property type="match status" value="1"/>
</dbReference>
<evidence type="ECO:0000259" key="5">
    <source>
        <dbReference type="Pfam" id="PF14601"/>
    </source>
</evidence>
<dbReference type="Pfam" id="PF04545">
    <property type="entry name" value="Sigma70_r4"/>
    <property type="match status" value="1"/>
</dbReference>
<dbReference type="InterPro" id="IPR007630">
    <property type="entry name" value="RNA_pol_sigma70_r4"/>
</dbReference>
<name>A0A133VFE7_9EURY</name>
<dbReference type="InterPro" id="IPR036657">
    <property type="entry name" value="Tfx_DNA-bd_sf_arc"/>
</dbReference>
<dbReference type="EMBL" id="LHYD01000030">
    <property type="protein sequence ID" value="KXB05168.1"/>
    <property type="molecule type" value="Genomic_DNA"/>
</dbReference>
<evidence type="ECO:0000256" key="1">
    <source>
        <dbReference type="ARBA" id="ARBA00023015"/>
    </source>
</evidence>
<dbReference type="Proteomes" id="UP000070311">
    <property type="component" value="Unassembled WGS sequence"/>
</dbReference>
<dbReference type="Pfam" id="PF14601">
    <property type="entry name" value="TFX_C"/>
    <property type="match status" value="1"/>
</dbReference>
<gene>
    <name evidence="6" type="ORF">AKJ50_01665</name>
</gene>
<protein>
    <recommendedName>
        <fullName evidence="8">Tfx family DNA-binding protein</fullName>
    </recommendedName>
</protein>
<dbReference type="GO" id="GO:0003677">
    <property type="term" value="F:DNA binding"/>
    <property type="evidence" value="ECO:0007669"/>
    <property type="project" value="UniProtKB-KW"/>
</dbReference>
<dbReference type="NCBIfam" id="TIGR00721">
    <property type="entry name" value="tfx"/>
    <property type="match status" value="1"/>
</dbReference>
<reference evidence="6 7" key="1">
    <citation type="journal article" date="2016" name="Sci. Rep.">
        <title>Metabolic traits of an uncultured archaeal lineage -MSBL1- from brine pools of the Red Sea.</title>
        <authorList>
            <person name="Mwirichia R."/>
            <person name="Alam I."/>
            <person name="Rashid M."/>
            <person name="Vinu M."/>
            <person name="Ba-Alawi W."/>
            <person name="Anthony Kamau A."/>
            <person name="Kamanda Ngugi D."/>
            <person name="Goker M."/>
            <person name="Klenk H.P."/>
            <person name="Bajic V."/>
            <person name="Stingl U."/>
        </authorList>
    </citation>
    <scope>NUCLEOTIDE SEQUENCE [LARGE SCALE GENOMIC DNA]</scope>
    <source>
        <strain evidence="6">SCGC-AAA382A13</strain>
    </source>
</reference>
<feature type="domain" description="DNA binding protein Tfx C-terminal" evidence="5">
    <location>
        <begin position="53"/>
        <end position="134"/>
    </location>
</feature>
<evidence type="ECO:0000256" key="2">
    <source>
        <dbReference type="ARBA" id="ARBA00023125"/>
    </source>
</evidence>
<sequence>MEKEKTFLTEEQEKILKLRSQGLTQAKIAERLNTSRSNICSLEKRARKNIEKAKKTIKLAKKIQSPVTLTINANEDILNSVKKLFSRANEENIHVALDTPELISKIKNEADEKLEGRRAIKKIELSLTSEGGVIIS</sequence>
<dbReference type="SUPFAM" id="SSF89915">
    <property type="entry name" value="DNA-binding protein Tfx"/>
    <property type="match status" value="1"/>
</dbReference>
<keyword evidence="1" id="KW-0805">Transcription regulation</keyword>